<evidence type="ECO:0000313" key="2">
    <source>
        <dbReference type="Proteomes" id="UP000177324"/>
    </source>
</evidence>
<name>A0A1G1VLP1_9BACT</name>
<comment type="caution">
    <text evidence="1">The sequence shown here is derived from an EMBL/GenBank/DDBJ whole genome shotgun (WGS) entry which is preliminary data.</text>
</comment>
<organism evidence="1 2">
    <name type="scientific">Candidatus Chisholmbacteria bacterium RIFCSPHIGHO2_01_FULL_48_12</name>
    <dbReference type="NCBI Taxonomy" id="1797589"/>
    <lineage>
        <taxon>Bacteria</taxon>
        <taxon>Candidatus Chisholmiibacteriota</taxon>
    </lineage>
</organism>
<dbReference type="EMBL" id="MHCH01000048">
    <property type="protein sequence ID" value="OGY16301.1"/>
    <property type="molecule type" value="Genomic_DNA"/>
</dbReference>
<sequence length="164" mass="18007">MATRFFQALLNADGSVPMIGFLTGLSQAQDQLLASGRIVRSETEFRAEYDRFSGSAATSRYWRHEQAHRVSADAQEVRTAVVVSTFRLNGNEAYLLPSIRMKVEDISRLVAKGKSAGVIIGRILDAPGEAGLGYREEQAVADYLLGRSAIRPDVESLVNGYIKQ</sequence>
<reference evidence="1 2" key="1">
    <citation type="journal article" date="2016" name="Nat. Commun.">
        <title>Thousands of microbial genomes shed light on interconnected biogeochemical processes in an aquifer system.</title>
        <authorList>
            <person name="Anantharaman K."/>
            <person name="Brown C.T."/>
            <person name="Hug L.A."/>
            <person name="Sharon I."/>
            <person name="Castelle C.J."/>
            <person name="Probst A.J."/>
            <person name="Thomas B.C."/>
            <person name="Singh A."/>
            <person name="Wilkins M.J."/>
            <person name="Karaoz U."/>
            <person name="Brodie E.L."/>
            <person name="Williams K.H."/>
            <person name="Hubbard S.S."/>
            <person name="Banfield J.F."/>
        </authorList>
    </citation>
    <scope>NUCLEOTIDE SEQUENCE [LARGE SCALE GENOMIC DNA]</scope>
</reference>
<protein>
    <submittedName>
        <fullName evidence="1">Uncharacterized protein</fullName>
    </submittedName>
</protein>
<proteinExistence type="predicted"/>
<dbReference type="AlphaFoldDB" id="A0A1G1VLP1"/>
<gene>
    <name evidence="1" type="ORF">A2784_02210</name>
</gene>
<dbReference type="Proteomes" id="UP000177324">
    <property type="component" value="Unassembled WGS sequence"/>
</dbReference>
<evidence type="ECO:0000313" key="1">
    <source>
        <dbReference type="EMBL" id="OGY16301.1"/>
    </source>
</evidence>
<accession>A0A1G1VLP1</accession>